<accession>A0AAV1E058</accession>
<dbReference type="AlphaFoldDB" id="A0AAV1E058"/>
<protein>
    <submittedName>
        <fullName evidence="3">OLC1v1014215C1</fullName>
    </submittedName>
</protein>
<evidence type="ECO:0000256" key="1">
    <source>
        <dbReference type="SAM" id="MobiDB-lite"/>
    </source>
</evidence>
<sequence>MRVLQFEHEGKEIKIPLQYERLPEFCYHCGIIGHTESGRPTRPPVAGSSALPPQYGSWLKATDHWNPFVSRRPAHEPGPSLVPEDSDEETVPYHDRQSHYVATTRRNRIPLSHVPSTSNPNPNSTNSPPASSPLPCVNLSSEMPPLASFPPLPHTISRTVMPPSPSYPTTTPCPSTPLSPPSKGQCSSSPDYANASCPVFNDPLNSHNAVGALNSPGNPPNIAAITHTSPKIGNLSSQSHSLLNNSTHSSKLRILPASLSKDSPSSLSLSSSIQDHQNVPHSTIPPPFSPNLTMVPMTLDSTIPPPQSLEGSPPVANSAPSSNSVLSSNSKLSNNKLS</sequence>
<feature type="region of interest" description="Disordered" evidence="1">
    <location>
        <begin position="69"/>
        <end position="191"/>
    </location>
</feature>
<dbReference type="Pfam" id="PF14392">
    <property type="entry name" value="zf-CCHC_4"/>
    <property type="match status" value="1"/>
</dbReference>
<feature type="compositionally biased region" description="Low complexity" evidence="1">
    <location>
        <begin position="312"/>
        <end position="338"/>
    </location>
</feature>
<name>A0AAV1E058_OLDCO</name>
<reference evidence="3" key="1">
    <citation type="submission" date="2023-03" db="EMBL/GenBank/DDBJ databases">
        <authorList>
            <person name="Julca I."/>
        </authorList>
    </citation>
    <scope>NUCLEOTIDE SEQUENCE</scope>
</reference>
<dbReference type="EMBL" id="OX459124">
    <property type="protein sequence ID" value="CAI9113586.1"/>
    <property type="molecule type" value="Genomic_DNA"/>
</dbReference>
<feature type="compositionally biased region" description="Low complexity" evidence="1">
    <location>
        <begin position="259"/>
        <end position="272"/>
    </location>
</feature>
<feature type="compositionally biased region" description="Low complexity" evidence="1">
    <location>
        <begin position="115"/>
        <end position="129"/>
    </location>
</feature>
<dbReference type="PRINTS" id="PR01217">
    <property type="entry name" value="PRICHEXTENSN"/>
</dbReference>
<dbReference type="Proteomes" id="UP001161247">
    <property type="component" value="Chromosome 7"/>
</dbReference>
<feature type="region of interest" description="Disordered" evidence="1">
    <location>
        <begin position="259"/>
        <end position="338"/>
    </location>
</feature>
<gene>
    <name evidence="3" type="ORF">OLC1_LOCUS20561</name>
</gene>
<evidence type="ECO:0000259" key="2">
    <source>
        <dbReference type="Pfam" id="PF14392"/>
    </source>
</evidence>
<keyword evidence="4" id="KW-1185">Reference proteome</keyword>
<proteinExistence type="predicted"/>
<evidence type="ECO:0000313" key="4">
    <source>
        <dbReference type="Proteomes" id="UP001161247"/>
    </source>
</evidence>
<dbReference type="InterPro" id="IPR025836">
    <property type="entry name" value="Zn_knuckle_CX2CX4HX4C"/>
</dbReference>
<organism evidence="3 4">
    <name type="scientific">Oldenlandia corymbosa var. corymbosa</name>
    <dbReference type="NCBI Taxonomy" id="529605"/>
    <lineage>
        <taxon>Eukaryota</taxon>
        <taxon>Viridiplantae</taxon>
        <taxon>Streptophyta</taxon>
        <taxon>Embryophyta</taxon>
        <taxon>Tracheophyta</taxon>
        <taxon>Spermatophyta</taxon>
        <taxon>Magnoliopsida</taxon>
        <taxon>eudicotyledons</taxon>
        <taxon>Gunneridae</taxon>
        <taxon>Pentapetalae</taxon>
        <taxon>asterids</taxon>
        <taxon>lamiids</taxon>
        <taxon>Gentianales</taxon>
        <taxon>Rubiaceae</taxon>
        <taxon>Rubioideae</taxon>
        <taxon>Spermacoceae</taxon>
        <taxon>Hedyotis-Oldenlandia complex</taxon>
        <taxon>Oldenlandia</taxon>
    </lineage>
</organism>
<evidence type="ECO:0000313" key="3">
    <source>
        <dbReference type="EMBL" id="CAI9113586.1"/>
    </source>
</evidence>
<feature type="domain" description="Zinc knuckle CX2CX4HX4C" evidence="2">
    <location>
        <begin position="9"/>
        <end position="36"/>
    </location>
</feature>